<dbReference type="Gene3D" id="3.30.460.80">
    <property type="entry name" value="NADH:ubiquinone oxidoreductase, 30kDa subunit"/>
    <property type="match status" value="1"/>
</dbReference>
<keyword evidence="3" id="KW-0479">Metal-binding</keyword>
<evidence type="ECO:0000259" key="5">
    <source>
        <dbReference type="Pfam" id="PF00346"/>
    </source>
</evidence>
<dbReference type="Pfam" id="PF00346">
    <property type="entry name" value="Complex1_49kDa"/>
    <property type="match status" value="1"/>
</dbReference>
<feature type="domain" description="NADH:ubiquinone oxidoreductase 30kDa subunit" evidence="4">
    <location>
        <begin position="68"/>
        <end position="153"/>
    </location>
</feature>
<keyword evidence="2" id="KW-0520">NAD</keyword>
<name>A0A177N2J2_9GAMM</name>
<proteinExistence type="predicted"/>
<sequence>MNDVNWMDALRQTLAAESIAIESISEVPAVNSGKAAIWRIIDTDWQKLAEQAQTHKLRWSAGWAEQDDDCFIVHALFENQGTYLWTQTLIPLAKPELPSQATVYPAANRSERHTQDMFGIKFSGHPDKRHWTRHKAWGKHDYPLRKDFAVAGQPEHITPPDMDYAFVKSHGAGTYEIPVGPVHAGIIEPGHFRFQAVGELILNLEERLAYTHKGIEKIAEGRTPESLARLAGRVSGDTTVSHAWAACMAMEQAAAVTIPPRAALLRGILAERERVANHLGDLGAICNDVGFSFAQMQFSRLREDWLRTQANIFGHRLLMDCVIPGGVKSDITDADCADIKQGIIQLRNELTDIITALDLNSSLEDRLYTAGLLSTDIAAAYGTLGYVGRASGQDFDVRRDAPYPPYHQVTVKVAFENQGDIASRFWIRYKEIMASMKLIAQFMALLEPGDIAAAWQVPTPGSSGLGIVDGWRGEIVSYVRFTAENSIARFYPRDPSQLNWPALEKLVLNNIVPDFPVCNKSLNGSYSGNDL</sequence>
<dbReference type="InterPro" id="IPR052197">
    <property type="entry name" value="ComplexI_49kDa-like"/>
</dbReference>
<dbReference type="RefSeq" id="WP_066985338.1">
    <property type="nucleotide sequence ID" value="NZ_LUUI01000130.1"/>
</dbReference>
<keyword evidence="7" id="KW-1185">Reference proteome</keyword>
<reference evidence="6 7" key="1">
    <citation type="submission" date="2016-03" db="EMBL/GenBank/DDBJ databases">
        <authorList>
            <person name="Ploux O."/>
        </authorList>
    </citation>
    <scope>NUCLEOTIDE SEQUENCE [LARGE SCALE GENOMIC DNA]</scope>
    <source>
        <strain evidence="6 7">R-45370</strain>
    </source>
</reference>
<dbReference type="Pfam" id="PF00374">
    <property type="entry name" value="NiFeSe_Hases"/>
    <property type="match status" value="1"/>
</dbReference>
<accession>A0A177N2J2</accession>
<dbReference type="AlphaFoldDB" id="A0A177N2J2"/>
<dbReference type="PANTHER" id="PTHR43485:SF1">
    <property type="entry name" value="FORMATE HYDROGENLYASE SUBUNIT 5-RELATED"/>
    <property type="match status" value="1"/>
</dbReference>
<dbReference type="PANTHER" id="PTHR43485">
    <property type="entry name" value="HYDROGENASE-4 COMPONENT G"/>
    <property type="match status" value="1"/>
</dbReference>
<dbReference type="Pfam" id="PF00329">
    <property type="entry name" value="Complex1_30kDa"/>
    <property type="match status" value="1"/>
</dbReference>
<dbReference type="SUPFAM" id="SSF56762">
    <property type="entry name" value="HydB/Nqo4-like"/>
    <property type="match status" value="1"/>
</dbReference>
<keyword evidence="3" id="KW-0460">Magnesium</keyword>
<dbReference type="GO" id="GO:0008137">
    <property type="term" value="F:NADH dehydrogenase (ubiquinone) activity"/>
    <property type="evidence" value="ECO:0007669"/>
    <property type="project" value="InterPro"/>
</dbReference>
<dbReference type="EMBL" id="LUUI01000130">
    <property type="protein sequence ID" value="OAI12207.1"/>
    <property type="molecule type" value="Genomic_DNA"/>
</dbReference>
<dbReference type="GO" id="GO:0016651">
    <property type="term" value="F:oxidoreductase activity, acting on NAD(P)H"/>
    <property type="evidence" value="ECO:0007669"/>
    <property type="project" value="InterPro"/>
</dbReference>
<dbReference type="InterPro" id="IPR001268">
    <property type="entry name" value="NADH_UbQ_OxRdtase_30kDa_su"/>
</dbReference>
<dbReference type="GO" id="GO:0016151">
    <property type="term" value="F:nickel cation binding"/>
    <property type="evidence" value="ECO:0007669"/>
    <property type="project" value="InterPro"/>
</dbReference>
<organism evidence="6 7">
    <name type="scientific">Methylomonas lenta</name>
    <dbReference type="NCBI Taxonomy" id="980561"/>
    <lineage>
        <taxon>Bacteria</taxon>
        <taxon>Pseudomonadati</taxon>
        <taxon>Pseudomonadota</taxon>
        <taxon>Gammaproteobacteria</taxon>
        <taxon>Methylococcales</taxon>
        <taxon>Methylococcaceae</taxon>
        <taxon>Methylomonas</taxon>
    </lineage>
</organism>
<evidence type="ECO:0000313" key="7">
    <source>
        <dbReference type="Proteomes" id="UP000078476"/>
    </source>
</evidence>
<evidence type="ECO:0000313" key="6">
    <source>
        <dbReference type="EMBL" id="OAI12207.1"/>
    </source>
</evidence>
<dbReference type="GO" id="GO:0048038">
    <property type="term" value="F:quinone binding"/>
    <property type="evidence" value="ECO:0007669"/>
    <property type="project" value="InterPro"/>
</dbReference>
<evidence type="ECO:0000259" key="4">
    <source>
        <dbReference type="Pfam" id="PF00329"/>
    </source>
</evidence>
<dbReference type="InterPro" id="IPR001135">
    <property type="entry name" value="NADH_Q_OxRdtase_suD"/>
</dbReference>
<dbReference type="InterPro" id="IPR001501">
    <property type="entry name" value="Ni-dep_hyd_lsu"/>
</dbReference>
<feature type="domain" description="NADH-quinone oxidoreductase subunit D" evidence="5">
    <location>
        <begin position="288"/>
        <end position="453"/>
    </location>
</feature>
<protein>
    <submittedName>
        <fullName evidence="6">Hydrogenase</fullName>
    </submittedName>
</protein>
<dbReference type="STRING" id="980561.A1359_13835"/>
<evidence type="ECO:0000256" key="2">
    <source>
        <dbReference type="ARBA" id="ARBA00023027"/>
    </source>
</evidence>
<evidence type="ECO:0000256" key="3">
    <source>
        <dbReference type="PIRSR" id="PIRSR601501-1"/>
    </source>
</evidence>
<gene>
    <name evidence="6" type="ORF">A1359_13835</name>
</gene>
<feature type="binding site" evidence="3">
    <location>
        <position position="216"/>
    </location>
    <ligand>
        <name>Mg(2+)</name>
        <dbReference type="ChEBI" id="CHEBI:18420"/>
    </ligand>
</feature>
<comment type="caution">
    <text evidence="6">The sequence shown here is derived from an EMBL/GenBank/DDBJ whole genome shotgun (WGS) entry which is preliminary data.</text>
</comment>
<dbReference type="Gene3D" id="1.10.645.10">
    <property type="entry name" value="Cytochrome-c3 Hydrogenase, chain B"/>
    <property type="match status" value="1"/>
</dbReference>
<dbReference type="GO" id="GO:0051287">
    <property type="term" value="F:NAD binding"/>
    <property type="evidence" value="ECO:0007669"/>
    <property type="project" value="InterPro"/>
</dbReference>
<evidence type="ECO:0000256" key="1">
    <source>
        <dbReference type="ARBA" id="ARBA00023002"/>
    </source>
</evidence>
<dbReference type="InterPro" id="IPR037232">
    <property type="entry name" value="NADH_quin_OxRdtase_su_C/D-like"/>
</dbReference>
<dbReference type="Proteomes" id="UP000078476">
    <property type="component" value="Unassembled WGS sequence"/>
</dbReference>
<dbReference type="InterPro" id="IPR029014">
    <property type="entry name" value="NiFe-Hase_large"/>
</dbReference>
<dbReference type="OrthoDB" id="9801496at2"/>
<keyword evidence="1" id="KW-0560">Oxidoreductase</keyword>
<dbReference type="SUPFAM" id="SSF143243">
    <property type="entry name" value="Nqo5-like"/>
    <property type="match status" value="1"/>
</dbReference>